<feature type="region of interest" description="Disordered" evidence="2">
    <location>
        <begin position="1"/>
        <end position="22"/>
    </location>
</feature>
<evidence type="ECO:0000313" key="4">
    <source>
        <dbReference type="Proteomes" id="UP001589896"/>
    </source>
</evidence>
<protein>
    <submittedName>
        <fullName evidence="3">Uncharacterized protein</fullName>
    </submittedName>
</protein>
<accession>A0ABV6RSK9</accession>
<organism evidence="3 4">
    <name type="scientific">Lysobacter korlensis</name>
    <dbReference type="NCBI Taxonomy" id="553636"/>
    <lineage>
        <taxon>Bacteria</taxon>
        <taxon>Pseudomonadati</taxon>
        <taxon>Pseudomonadota</taxon>
        <taxon>Gammaproteobacteria</taxon>
        <taxon>Lysobacterales</taxon>
        <taxon>Lysobacteraceae</taxon>
        <taxon>Lysobacter</taxon>
    </lineage>
</organism>
<dbReference type="EMBL" id="JBHLTG010000004">
    <property type="protein sequence ID" value="MFC0679569.1"/>
    <property type="molecule type" value="Genomic_DNA"/>
</dbReference>
<dbReference type="RefSeq" id="WP_386670479.1">
    <property type="nucleotide sequence ID" value="NZ_JBHLTG010000004.1"/>
</dbReference>
<evidence type="ECO:0000256" key="2">
    <source>
        <dbReference type="SAM" id="MobiDB-lite"/>
    </source>
</evidence>
<evidence type="ECO:0000256" key="1">
    <source>
        <dbReference type="SAM" id="Coils"/>
    </source>
</evidence>
<feature type="compositionally biased region" description="Polar residues" evidence="2">
    <location>
        <begin position="1"/>
        <end position="20"/>
    </location>
</feature>
<dbReference type="Proteomes" id="UP001589896">
    <property type="component" value="Unassembled WGS sequence"/>
</dbReference>
<gene>
    <name evidence="3" type="ORF">ACFFGH_17165</name>
</gene>
<evidence type="ECO:0000313" key="3">
    <source>
        <dbReference type="EMBL" id="MFC0679569.1"/>
    </source>
</evidence>
<keyword evidence="1" id="KW-0175">Coiled coil</keyword>
<name>A0ABV6RSK9_9GAMM</name>
<proteinExistence type="predicted"/>
<keyword evidence="4" id="KW-1185">Reference proteome</keyword>
<sequence length="110" mass="12487">MFNPPDITTQAGGRMSTDNKTPLEHVKDTLTQLKEMRHYSKSNVERLSTQWLLFDGELKKLEQTERIEDLMVRAAELHEAIEAEINELEEVALKLQPAPEDGAGTDSTKH</sequence>
<reference evidence="3 4" key="1">
    <citation type="submission" date="2024-09" db="EMBL/GenBank/DDBJ databases">
        <authorList>
            <person name="Sun Q."/>
            <person name="Mori K."/>
        </authorList>
    </citation>
    <scope>NUCLEOTIDE SEQUENCE [LARGE SCALE GENOMIC DNA]</scope>
    <source>
        <strain evidence="3 4">KCTC 23076</strain>
    </source>
</reference>
<comment type="caution">
    <text evidence="3">The sequence shown here is derived from an EMBL/GenBank/DDBJ whole genome shotgun (WGS) entry which is preliminary data.</text>
</comment>
<feature type="coiled-coil region" evidence="1">
    <location>
        <begin position="67"/>
        <end position="94"/>
    </location>
</feature>